<evidence type="ECO:0000313" key="9">
    <source>
        <dbReference type="EMBL" id="KAJ3227365.1"/>
    </source>
</evidence>
<dbReference type="Proteomes" id="UP001211065">
    <property type="component" value="Unassembled WGS sequence"/>
</dbReference>
<keyword evidence="4 7" id="KW-1133">Transmembrane helix</keyword>
<keyword evidence="6" id="KW-0862">Zinc</keyword>
<dbReference type="EMBL" id="JADGJW010000018">
    <property type="protein sequence ID" value="KAJ3227365.1"/>
    <property type="molecule type" value="Genomic_DNA"/>
</dbReference>
<feature type="transmembrane region" description="Helical" evidence="7">
    <location>
        <begin position="148"/>
        <end position="169"/>
    </location>
</feature>
<comment type="subcellular location">
    <subcellularLocation>
        <location evidence="1">Membrane</location>
        <topology evidence="1">Multi-pass membrane protein</topology>
    </subcellularLocation>
</comment>
<dbReference type="Gene3D" id="3.30.40.10">
    <property type="entry name" value="Zinc/RING finger domain, C3HC4 (zinc finger)"/>
    <property type="match status" value="1"/>
</dbReference>
<evidence type="ECO:0000256" key="4">
    <source>
        <dbReference type="ARBA" id="ARBA00022989"/>
    </source>
</evidence>
<dbReference type="PANTHER" id="PTHR13407">
    <property type="entry name" value="RNF121 PROTEIN"/>
    <property type="match status" value="1"/>
</dbReference>
<dbReference type="InterPro" id="IPR013083">
    <property type="entry name" value="Znf_RING/FYVE/PHD"/>
</dbReference>
<dbReference type="GO" id="GO:0008270">
    <property type="term" value="F:zinc ion binding"/>
    <property type="evidence" value="ECO:0007669"/>
    <property type="project" value="UniProtKB-KW"/>
</dbReference>
<keyword evidence="3" id="KW-0479">Metal-binding</keyword>
<accession>A0AAD5U7D8</accession>
<dbReference type="InterPro" id="IPR001841">
    <property type="entry name" value="Znf_RING"/>
</dbReference>
<proteinExistence type="predicted"/>
<evidence type="ECO:0000256" key="7">
    <source>
        <dbReference type="SAM" id="Phobius"/>
    </source>
</evidence>
<evidence type="ECO:0000313" key="10">
    <source>
        <dbReference type="Proteomes" id="UP001211065"/>
    </source>
</evidence>
<keyword evidence="5 7" id="KW-0472">Membrane</keyword>
<keyword evidence="10" id="KW-1185">Reference proteome</keyword>
<dbReference type="GO" id="GO:0061630">
    <property type="term" value="F:ubiquitin protein ligase activity"/>
    <property type="evidence" value="ECO:0007669"/>
    <property type="project" value="TreeGrafter"/>
</dbReference>
<keyword evidence="2 7" id="KW-0812">Transmembrane</keyword>
<evidence type="ECO:0000259" key="8">
    <source>
        <dbReference type="PROSITE" id="PS50089"/>
    </source>
</evidence>
<dbReference type="AlphaFoldDB" id="A0AAD5U7D8"/>
<keyword evidence="6" id="KW-0863">Zinc-finger</keyword>
<dbReference type="GO" id="GO:0005789">
    <property type="term" value="C:endoplasmic reticulum membrane"/>
    <property type="evidence" value="ECO:0007669"/>
    <property type="project" value="TreeGrafter"/>
</dbReference>
<feature type="transmembrane region" description="Helical" evidence="7">
    <location>
        <begin position="335"/>
        <end position="357"/>
    </location>
</feature>
<dbReference type="PANTHER" id="PTHR13407:SF0">
    <property type="entry name" value="FI05221P"/>
    <property type="match status" value="1"/>
</dbReference>
<protein>
    <recommendedName>
        <fullName evidence="8">RING-type domain-containing protein</fullName>
    </recommendedName>
</protein>
<feature type="transmembrane region" description="Helical" evidence="7">
    <location>
        <begin position="83"/>
        <end position="103"/>
    </location>
</feature>
<dbReference type="GO" id="GO:0000139">
    <property type="term" value="C:Golgi membrane"/>
    <property type="evidence" value="ECO:0007669"/>
    <property type="project" value="TreeGrafter"/>
</dbReference>
<sequence>MADAVTETFVAVLPSIIIDNQGRQHSIDELTDQQKSLLKEKIIFQHEHAGHEETHARMGLILLTALISVQFLIMFWKKYHKKSFDWASLMGLLIVPPLLAINAGNYRYLIIWFLFALTNFFVVRLAFEKPLRNSTPGFVYRFYAWTYTLSYIIGFFGLFITISALFRLPEKLFSIKEQSEIFMFQGGLIMLFYGLYFGCLGRDIVDRLSEAMAASIGYYNRKGFPAKHLRDSICAICGLTTTNAKQAEYINPTEEKNLFWWFNGILGHYGQTKVGNSYQLNCKHIYHESCIRGWTLIGKKDCCPYCKEKVNLKVFSQGSNPWDTTQLLYLNLLDALRYVIVWNPMVFFIIHYVFIIFDMK</sequence>
<dbReference type="SUPFAM" id="SSF57850">
    <property type="entry name" value="RING/U-box"/>
    <property type="match status" value="1"/>
</dbReference>
<evidence type="ECO:0000256" key="1">
    <source>
        <dbReference type="ARBA" id="ARBA00004141"/>
    </source>
</evidence>
<feature type="transmembrane region" description="Helical" evidence="7">
    <location>
        <begin position="181"/>
        <end position="200"/>
    </location>
</feature>
<evidence type="ECO:0000256" key="5">
    <source>
        <dbReference type="ARBA" id="ARBA00023136"/>
    </source>
</evidence>
<name>A0AAD5U7D8_9FUNG</name>
<feature type="transmembrane region" description="Helical" evidence="7">
    <location>
        <begin position="58"/>
        <end position="76"/>
    </location>
</feature>
<dbReference type="GO" id="GO:0036503">
    <property type="term" value="P:ERAD pathway"/>
    <property type="evidence" value="ECO:0007669"/>
    <property type="project" value="TreeGrafter"/>
</dbReference>
<evidence type="ECO:0000256" key="3">
    <source>
        <dbReference type="ARBA" id="ARBA00022723"/>
    </source>
</evidence>
<evidence type="ECO:0000256" key="6">
    <source>
        <dbReference type="PROSITE-ProRule" id="PRU00175"/>
    </source>
</evidence>
<comment type="caution">
    <text evidence="9">The sequence shown here is derived from an EMBL/GenBank/DDBJ whole genome shotgun (WGS) entry which is preliminary data.</text>
</comment>
<gene>
    <name evidence="9" type="ORF">HK099_002431</name>
</gene>
<feature type="transmembrane region" description="Helical" evidence="7">
    <location>
        <begin position="109"/>
        <end position="127"/>
    </location>
</feature>
<evidence type="ECO:0000256" key="2">
    <source>
        <dbReference type="ARBA" id="ARBA00022692"/>
    </source>
</evidence>
<feature type="domain" description="RING-type" evidence="8">
    <location>
        <begin position="234"/>
        <end position="307"/>
    </location>
</feature>
<dbReference type="InterPro" id="IPR040176">
    <property type="entry name" value="RNF121/RNF175"/>
</dbReference>
<reference evidence="9" key="1">
    <citation type="submission" date="2020-05" db="EMBL/GenBank/DDBJ databases">
        <title>Phylogenomic resolution of chytrid fungi.</title>
        <authorList>
            <person name="Stajich J.E."/>
            <person name="Amses K."/>
            <person name="Simmons R."/>
            <person name="Seto K."/>
            <person name="Myers J."/>
            <person name="Bonds A."/>
            <person name="Quandt C.A."/>
            <person name="Barry K."/>
            <person name="Liu P."/>
            <person name="Grigoriev I."/>
            <person name="Longcore J.E."/>
            <person name="James T.Y."/>
        </authorList>
    </citation>
    <scope>NUCLEOTIDE SEQUENCE</scope>
    <source>
        <strain evidence="9">JEL0476</strain>
    </source>
</reference>
<organism evidence="9 10">
    <name type="scientific">Clydaea vesicula</name>
    <dbReference type="NCBI Taxonomy" id="447962"/>
    <lineage>
        <taxon>Eukaryota</taxon>
        <taxon>Fungi</taxon>
        <taxon>Fungi incertae sedis</taxon>
        <taxon>Chytridiomycota</taxon>
        <taxon>Chytridiomycota incertae sedis</taxon>
        <taxon>Chytridiomycetes</taxon>
        <taxon>Lobulomycetales</taxon>
        <taxon>Lobulomycetaceae</taxon>
        <taxon>Clydaea</taxon>
    </lineage>
</organism>
<dbReference type="PROSITE" id="PS50089">
    <property type="entry name" value="ZF_RING_2"/>
    <property type="match status" value="1"/>
</dbReference>